<dbReference type="GO" id="GO:0005506">
    <property type="term" value="F:iron ion binding"/>
    <property type="evidence" value="ECO:0007669"/>
    <property type="project" value="InterPro"/>
</dbReference>
<evidence type="ECO:0000313" key="7">
    <source>
        <dbReference type="Proteomes" id="UP000019116"/>
    </source>
</evidence>
<dbReference type="Pfam" id="PF00067">
    <property type="entry name" value="p450"/>
    <property type="match status" value="1"/>
</dbReference>
<dbReference type="SUPFAM" id="SSF48264">
    <property type="entry name" value="Cytochrome P450"/>
    <property type="match status" value="1"/>
</dbReference>
<feature type="transmembrane region" description="Helical" evidence="5">
    <location>
        <begin position="7"/>
        <end position="26"/>
    </location>
</feature>
<dbReference type="SMR" id="A0A3B6ERV8"/>
<keyword evidence="3 4" id="KW-0408">Iron</keyword>
<dbReference type="Gramene" id="TraesWEE_scaffold_009962_01G000500.1">
    <property type="protein sequence ID" value="TraesWEE_scaffold_009962_01G000500.1"/>
    <property type="gene ID" value="TraesWEE_scaffold_009962_01G000500"/>
</dbReference>
<dbReference type="PRINTS" id="PR00385">
    <property type="entry name" value="P450"/>
</dbReference>
<dbReference type="Gramene" id="TraesCLE_scaffold_215447_01G000100.1">
    <property type="protein sequence ID" value="TraesCLE_scaffold_215447_01G000100.1"/>
    <property type="gene ID" value="TraesCLE_scaffold_215447_01G000100"/>
</dbReference>
<dbReference type="STRING" id="4565.A0A3B6ERV8"/>
<keyword evidence="4" id="KW-0560">Oxidoreductase</keyword>
<protein>
    <recommendedName>
        <fullName evidence="8">Cytochrome P450</fullName>
    </recommendedName>
</protein>
<comment type="cofactor">
    <cofactor evidence="3">
        <name>heme</name>
        <dbReference type="ChEBI" id="CHEBI:30413"/>
    </cofactor>
</comment>
<dbReference type="EnsemblPlants" id="TraesCS3A02G466400.1">
    <property type="protein sequence ID" value="TraesCS3A02G466400.1"/>
    <property type="gene ID" value="TraesCS3A02G466400"/>
</dbReference>
<reference evidence="6" key="2">
    <citation type="submission" date="2018-10" db="UniProtKB">
        <authorList>
            <consortium name="EnsemblPlants"/>
        </authorList>
    </citation>
    <scope>IDENTIFICATION</scope>
</reference>
<evidence type="ECO:0000313" key="6">
    <source>
        <dbReference type="EnsemblPlants" id="TraesCS3A02G466400.1"/>
    </source>
</evidence>
<evidence type="ECO:0000256" key="1">
    <source>
        <dbReference type="ARBA" id="ARBA00022692"/>
    </source>
</evidence>
<dbReference type="AlphaFoldDB" id="A0A3B6ERV8"/>
<comment type="similarity">
    <text evidence="4">Belongs to the cytochrome P450 family.</text>
</comment>
<dbReference type="InterPro" id="IPR002401">
    <property type="entry name" value="Cyt_P450_E_grp-I"/>
</dbReference>
<keyword evidence="4" id="KW-0503">Monooxygenase</keyword>
<dbReference type="InterPro" id="IPR036396">
    <property type="entry name" value="Cyt_P450_sf"/>
</dbReference>
<proteinExistence type="inferred from homology"/>
<dbReference type="PANTHER" id="PTHR24301:SF2">
    <property type="entry name" value="THROMBOXANE-A SYNTHASE"/>
    <property type="match status" value="1"/>
</dbReference>
<dbReference type="Gramene" id="TraesRN3A0101110300.1">
    <property type="protein sequence ID" value="TraesRN3A0101110300.1"/>
    <property type="gene ID" value="TraesRN3A0101110300"/>
</dbReference>
<evidence type="ECO:0000256" key="3">
    <source>
        <dbReference type="PIRSR" id="PIRSR602401-1"/>
    </source>
</evidence>
<dbReference type="Gene3D" id="1.10.630.10">
    <property type="entry name" value="Cytochrome P450"/>
    <property type="match status" value="1"/>
</dbReference>
<evidence type="ECO:0000256" key="5">
    <source>
        <dbReference type="SAM" id="Phobius"/>
    </source>
</evidence>
<keyword evidence="3 4" id="KW-0479">Metal-binding</keyword>
<dbReference type="GO" id="GO:0016705">
    <property type="term" value="F:oxidoreductase activity, acting on paired donors, with incorporation or reduction of molecular oxygen"/>
    <property type="evidence" value="ECO:0007669"/>
    <property type="project" value="InterPro"/>
</dbReference>
<feature type="binding site" description="axial binding residue" evidence="3">
    <location>
        <position position="477"/>
    </location>
    <ligand>
        <name>heme</name>
        <dbReference type="ChEBI" id="CHEBI:30413"/>
    </ligand>
    <ligandPart>
        <name>Fe</name>
        <dbReference type="ChEBI" id="CHEBI:18248"/>
    </ligandPart>
</feature>
<dbReference type="OrthoDB" id="1470350at2759"/>
<dbReference type="InterPro" id="IPR001128">
    <property type="entry name" value="Cyt_P450"/>
</dbReference>
<keyword evidence="7" id="KW-1185">Reference proteome</keyword>
<name>A0A3B6ERV8_WHEAT</name>
<sequence length="534" mass="59395">MVSVVEEYALTLVAMAVGFLVVAYLYEPYWRVRHVPGPVLLPLIGHVHLLAEHGPDVFSMLAKKHGPVFRFHMGRQPLIVVADAEFCKEAGIKKFKSISNRSMPSAIANSPIHQKGLFFSRGLRWTTMRNIIISLYQPSHLAGLIPTMESYIERAARNLDEGDEVVFSKLALTLFTDVIGHAAFGADFGLSGEPVSTDIDGKAGAGVKNGGTAVKVSEEFVKMHLHATTSLKMDLSGSLSIIVGNLVPFLQQPFRQVLKRIPGTADWKIDHVNHELSSQMDVIVADLMAAREREPASKQRKDLLSVVLGARERGGAAVQELLTPDYVSALTYEHLLVGSATTSFTLSSVVYLVAKHPEVEEKLLTEIDAFGPRGRVPTADDLKTRFPYLDQVVKESMRFYVVSPLVARETLERVEIGGYVLPKGTWVWLAPGVLAKDPINFPEPEQFRPERFDPAGNEEKCRHPYAFIPFGIGPRACIGEKFAIQEIKLAIIHLYSHYVFRHSKAMESPLEFQYGIVLNFKHGVKLQVIHRDKD</sequence>
<dbReference type="Gramene" id="TraesCS3A03G1085600.1">
    <property type="protein sequence ID" value="TraesCS3A03G1085600.1.CDS"/>
    <property type="gene ID" value="TraesCS3A03G1085600"/>
</dbReference>
<keyword evidence="1 5" id="KW-0812">Transmembrane</keyword>
<dbReference type="Proteomes" id="UP000019116">
    <property type="component" value="Chromosome 3A"/>
</dbReference>
<organism evidence="6">
    <name type="scientific">Triticum aestivum</name>
    <name type="common">Wheat</name>
    <dbReference type="NCBI Taxonomy" id="4565"/>
    <lineage>
        <taxon>Eukaryota</taxon>
        <taxon>Viridiplantae</taxon>
        <taxon>Streptophyta</taxon>
        <taxon>Embryophyta</taxon>
        <taxon>Tracheophyta</taxon>
        <taxon>Spermatophyta</taxon>
        <taxon>Magnoliopsida</taxon>
        <taxon>Liliopsida</taxon>
        <taxon>Poales</taxon>
        <taxon>Poaceae</taxon>
        <taxon>BOP clade</taxon>
        <taxon>Pooideae</taxon>
        <taxon>Triticodae</taxon>
        <taxon>Triticeae</taxon>
        <taxon>Triticinae</taxon>
        <taxon>Triticum</taxon>
    </lineage>
</organism>
<accession>A0A3B6ERV8</accession>
<dbReference type="PANTHER" id="PTHR24301">
    <property type="entry name" value="THROMBOXANE-A SYNTHASE"/>
    <property type="match status" value="1"/>
</dbReference>
<dbReference type="GO" id="GO:0020037">
    <property type="term" value="F:heme binding"/>
    <property type="evidence" value="ECO:0007669"/>
    <property type="project" value="InterPro"/>
</dbReference>
<evidence type="ECO:0000256" key="2">
    <source>
        <dbReference type="ARBA" id="ARBA00022989"/>
    </source>
</evidence>
<keyword evidence="5" id="KW-0472">Membrane</keyword>
<dbReference type="PaxDb" id="4565-Traes_3AL_8BD2EAD06.1"/>
<dbReference type="PROSITE" id="PS00086">
    <property type="entry name" value="CYTOCHROME_P450"/>
    <property type="match status" value="1"/>
</dbReference>
<dbReference type="OMA" id="QGCRFTI"/>
<dbReference type="Gramene" id="TraesKAR3A01G0433900.1">
    <property type="protein sequence ID" value="cds.TraesKAR3A01G0433900.1"/>
    <property type="gene ID" value="TraesKAR3A01G0433900"/>
</dbReference>
<reference evidence="6" key="1">
    <citation type="submission" date="2018-08" db="EMBL/GenBank/DDBJ databases">
        <authorList>
            <person name="Rossello M."/>
        </authorList>
    </citation>
    <scope>NUCLEOTIDE SEQUENCE [LARGE SCALE GENOMIC DNA]</scope>
    <source>
        <strain evidence="6">cv. Chinese Spring</strain>
    </source>
</reference>
<evidence type="ECO:0000256" key="4">
    <source>
        <dbReference type="RuleBase" id="RU000461"/>
    </source>
</evidence>
<dbReference type="GO" id="GO:0004497">
    <property type="term" value="F:monooxygenase activity"/>
    <property type="evidence" value="ECO:0007669"/>
    <property type="project" value="UniProtKB-KW"/>
</dbReference>
<dbReference type="PRINTS" id="PR00463">
    <property type="entry name" value="EP450I"/>
</dbReference>
<evidence type="ECO:0008006" key="8">
    <source>
        <dbReference type="Google" id="ProtNLM"/>
    </source>
</evidence>
<dbReference type="Gramene" id="TraesCS3A02G466400.1">
    <property type="protein sequence ID" value="TraesCS3A02G466400.1"/>
    <property type="gene ID" value="TraesCS3A02G466400"/>
</dbReference>
<dbReference type="InterPro" id="IPR017972">
    <property type="entry name" value="Cyt_P450_CS"/>
</dbReference>
<dbReference type="Gramene" id="TraesCAD_scaffold_022098_01G000300.1">
    <property type="protein sequence ID" value="TraesCAD_scaffold_022098_01G000300.1"/>
    <property type="gene ID" value="TraesCAD_scaffold_022098_01G000300"/>
</dbReference>
<keyword evidence="2 5" id="KW-1133">Transmembrane helix</keyword>
<keyword evidence="3 4" id="KW-0349">Heme</keyword>